<accession>A0A0H1RG77</accession>
<dbReference type="STRING" id="1225564.AA309_07295"/>
<dbReference type="RefSeq" id="WP_047188334.1">
    <property type="nucleotide sequence ID" value="NZ_LCYG01000017.1"/>
</dbReference>
<dbReference type="PATRIC" id="fig|1225564.3.peg.1980"/>
<feature type="chain" id="PRO_5002593134" description="DUF2946 domain-containing protein" evidence="1">
    <location>
        <begin position="30"/>
        <end position="119"/>
    </location>
</feature>
<feature type="signal peptide" evidence="1">
    <location>
        <begin position="1"/>
        <end position="29"/>
    </location>
</feature>
<evidence type="ECO:0008006" key="4">
    <source>
        <dbReference type="Google" id="ProtNLM"/>
    </source>
</evidence>
<evidence type="ECO:0000313" key="3">
    <source>
        <dbReference type="Proteomes" id="UP000035489"/>
    </source>
</evidence>
<dbReference type="Proteomes" id="UP000035489">
    <property type="component" value="Unassembled WGS sequence"/>
</dbReference>
<sequence>MACLRLMLCYLLVVTVTLGLASAPLYAVAQAPDPTVGTTAHHGGADVMVPGTQDHDHASPAKPHAMGQICCHPGCIMAVIPGFADLATVPLPWVTVPIPGDPGVAPIAPLGPDRPPKQA</sequence>
<comment type="caution">
    <text evidence="2">The sequence shown here is derived from an EMBL/GenBank/DDBJ whole genome shotgun (WGS) entry which is preliminary data.</text>
</comment>
<keyword evidence="1" id="KW-0732">Signal</keyword>
<name>A0A0H1RG77_9HYPH</name>
<organism evidence="2 3">
    <name type="scientific">Microvirga vignae</name>
    <dbReference type="NCBI Taxonomy" id="1225564"/>
    <lineage>
        <taxon>Bacteria</taxon>
        <taxon>Pseudomonadati</taxon>
        <taxon>Pseudomonadota</taxon>
        <taxon>Alphaproteobacteria</taxon>
        <taxon>Hyphomicrobiales</taxon>
        <taxon>Methylobacteriaceae</taxon>
        <taxon>Microvirga</taxon>
    </lineage>
</organism>
<protein>
    <recommendedName>
        <fullName evidence="4">DUF2946 domain-containing protein</fullName>
    </recommendedName>
</protein>
<proteinExistence type="predicted"/>
<dbReference type="EMBL" id="LCYG01000017">
    <property type="protein sequence ID" value="KLK93811.1"/>
    <property type="molecule type" value="Genomic_DNA"/>
</dbReference>
<gene>
    <name evidence="2" type="ORF">AA309_07295</name>
</gene>
<reference evidence="2 3" key="1">
    <citation type="submission" date="2015-05" db="EMBL/GenBank/DDBJ databases">
        <title>Draft genome sequence of Microvirga vignae strain BR3299, a novel nitrogen fixing bacteria isolated from Brazil semi-aired region.</title>
        <authorList>
            <person name="Zilli J.E."/>
            <person name="Passos S.R."/>
            <person name="Leite J."/>
            <person name="Baldani J.I."/>
            <person name="Xavier G.R."/>
            <person name="Rumjaneck N.G."/>
            <person name="Simoes-Araujo J.L."/>
        </authorList>
    </citation>
    <scope>NUCLEOTIDE SEQUENCE [LARGE SCALE GENOMIC DNA]</scope>
    <source>
        <strain evidence="2 3">BR3299</strain>
    </source>
</reference>
<evidence type="ECO:0000256" key="1">
    <source>
        <dbReference type="SAM" id="SignalP"/>
    </source>
</evidence>
<dbReference type="OrthoDB" id="8020279at2"/>
<dbReference type="AlphaFoldDB" id="A0A0H1RG77"/>
<keyword evidence="3" id="KW-1185">Reference proteome</keyword>
<evidence type="ECO:0000313" key="2">
    <source>
        <dbReference type="EMBL" id="KLK93811.1"/>
    </source>
</evidence>